<evidence type="ECO:0000256" key="11">
    <source>
        <dbReference type="ARBA" id="ARBA00023128"/>
    </source>
</evidence>
<reference evidence="15" key="2">
    <citation type="journal article" date="2022" name="Hortic Res">
        <title>The genome of Dioscorea zingiberensis sheds light on the biosynthesis, origin and evolution of the medicinally important diosgenin saponins.</title>
        <authorList>
            <person name="Li Y."/>
            <person name="Tan C."/>
            <person name="Li Z."/>
            <person name="Guo J."/>
            <person name="Li S."/>
            <person name="Chen X."/>
            <person name="Wang C."/>
            <person name="Dai X."/>
            <person name="Yang H."/>
            <person name="Song W."/>
            <person name="Hou L."/>
            <person name="Xu J."/>
            <person name="Tong Z."/>
            <person name="Xu A."/>
            <person name="Yuan X."/>
            <person name="Wang W."/>
            <person name="Yang Q."/>
            <person name="Chen L."/>
            <person name="Sun Z."/>
            <person name="Wang K."/>
            <person name="Pan B."/>
            <person name="Chen J."/>
            <person name="Bao Y."/>
            <person name="Liu F."/>
            <person name="Qi X."/>
            <person name="Gang D.R."/>
            <person name="Wen J."/>
            <person name="Li J."/>
        </authorList>
    </citation>
    <scope>NUCLEOTIDE SEQUENCE</scope>
    <source>
        <strain evidence="15">Dzin_1.0</strain>
    </source>
</reference>
<dbReference type="CDD" id="cd00051">
    <property type="entry name" value="EFh"/>
    <property type="match status" value="1"/>
</dbReference>
<sequence length="463" mass="52310">MLSFSSILSRSRIQRLILLRPSSAAAAGGSVEKDRGHSYGDLPVLAKAVAGAFAVGASAFGLHFLASSLSEPSSSLADPGMGSLERLRGFWNAFAEKKPKYLLGESYRRRVFFNYEKRIRLLSSPEKIFEYFASFQSPEGEVFMLPPDLMRAVVPVFPPSESNIIREGHLRGERNPGELHCTPSKFFMLFDTNNDGLISFSEYIFFVTLLSIPESSFSATFKMFDLDNNGEIHRDEFKKVMALMRSYNRQGACHRNGRRVGLKLDRPVEDGGLVEYFFGKDGNGCLQHDKFVHFLRDLHDEIVLLEFAHYDFNSRGTIPAKDFALSMVASADINHINKFLDRVDELEQYPDMKKMRITFEEFKAFADLRRSLKPLTLALFSYGKINGLLTKQDFQRAASQVCGTSISDNVVDVIFHIFDANRDGNLSSEEFLRSLHRRESDIGQPTPTGLMGLFSCWGYQIIN</sequence>
<feature type="domain" description="EF-hand" evidence="14">
    <location>
        <begin position="212"/>
        <end position="247"/>
    </location>
</feature>
<evidence type="ECO:0000256" key="8">
    <source>
        <dbReference type="ARBA" id="ARBA00022837"/>
    </source>
</evidence>
<keyword evidence="11" id="KW-0496">Mitochondrion</keyword>
<evidence type="ECO:0000256" key="6">
    <source>
        <dbReference type="ARBA" id="ARBA00022737"/>
    </source>
</evidence>
<keyword evidence="4" id="KW-0109">Calcium transport</keyword>
<dbReference type="SUPFAM" id="SSF47473">
    <property type="entry name" value="EF-hand"/>
    <property type="match status" value="2"/>
</dbReference>
<keyword evidence="5" id="KW-0479">Metal-binding</keyword>
<evidence type="ECO:0000256" key="12">
    <source>
        <dbReference type="ARBA" id="ARBA00023136"/>
    </source>
</evidence>
<reference evidence="15" key="1">
    <citation type="submission" date="2021-03" db="EMBL/GenBank/DDBJ databases">
        <authorList>
            <person name="Li Z."/>
            <person name="Yang C."/>
        </authorList>
    </citation>
    <scope>NUCLEOTIDE SEQUENCE</scope>
    <source>
        <strain evidence="15">Dzin_1.0</strain>
        <tissue evidence="15">Leaf</tissue>
    </source>
</reference>
<evidence type="ECO:0000313" key="16">
    <source>
        <dbReference type="Proteomes" id="UP001085076"/>
    </source>
</evidence>
<dbReference type="GO" id="GO:0005509">
    <property type="term" value="F:calcium ion binding"/>
    <property type="evidence" value="ECO:0007669"/>
    <property type="project" value="InterPro"/>
</dbReference>
<proteinExistence type="inferred from homology"/>
<dbReference type="InterPro" id="IPR002048">
    <property type="entry name" value="EF_hand_dom"/>
</dbReference>
<evidence type="ECO:0000256" key="7">
    <source>
        <dbReference type="ARBA" id="ARBA00022792"/>
    </source>
</evidence>
<keyword evidence="3" id="KW-0813">Transport</keyword>
<dbReference type="Proteomes" id="UP001085076">
    <property type="component" value="Miscellaneous, Linkage group lg01"/>
</dbReference>
<keyword evidence="10" id="KW-0406">Ion transport</keyword>
<dbReference type="Pfam" id="PF13499">
    <property type="entry name" value="EF-hand_7"/>
    <property type="match status" value="1"/>
</dbReference>
<dbReference type="InterPro" id="IPR018247">
    <property type="entry name" value="EF_Hand_1_Ca_BS"/>
</dbReference>
<protein>
    <recommendedName>
        <fullName evidence="14">EF-hand domain-containing protein</fullName>
    </recommendedName>
</protein>
<evidence type="ECO:0000256" key="2">
    <source>
        <dbReference type="ARBA" id="ARBA00004569"/>
    </source>
</evidence>
<dbReference type="GO" id="GO:0036444">
    <property type="term" value="P:calcium import into the mitochondrion"/>
    <property type="evidence" value="ECO:0007669"/>
    <property type="project" value="TreeGrafter"/>
</dbReference>
<gene>
    <name evidence="15" type="ORF">J5N97_003149</name>
</gene>
<dbReference type="PANTHER" id="PTHR12294">
    <property type="entry name" value="EF HAND DOMAIN FAMILY A1,A2-RELATED"/>
    <property type="match status" value="1"/>
</dbReference>
<evidence type="ECO:0000256" key="9">
    <source>
        <dbReference type="ARBA" id="ARBA00022946"/>
    </source>
</evidence>
<dbReference type="InterPro" id="IPR011992">
    <property type="entry name" value="EF-hand-dom_pair"/>
</dbReference>
<organism evidence="15 16">
    <name type="scientific">Dioscorea zingiberensis</name>
    <dbReference type="NCBI Taxonomy" id="325984"/>
    <lineage>
        <taxon>Eukaryota</taxon>
        <taxon>Viridiplantae</taxon>
        <taxon>Streptophyta</taxon>
        <taxon>Embryophyta</taxon>
        <taxon>Tracheophyta</taxon>
        <taxon>Spermatophyta</taxon>
        <taxon>Magnoliopsida</taxon>
        <taxon>Liliopsida</taxon>
        <taxon>Dioscoreales</taxon>
        <taxon>Dioscoreaceae</taxon>
        <taxon>Dioscorea</taxon>
    </lineage>
</organism>
<keyword evidence="16" id="KW-1185">Reference proteome</keyword>
<evidence type="ECO:0000256" key="13">
    <source>
        <dbReference type="ARBA" id="ARBA00038333"/>
    </source>
</evidence>
<accession>A0A9D5D460</accession>
<keyword evidence="7" id="KW-0999">Mitochondrion inner membrane</keyword>
<dbReference type="PANTHER" id="PTHR12294:SF1">
    <property type="entry name" value="CALCIUM UPTAKE PROTEIN 1, MITOCHONDRIAL"/>
    <property type="match status" value="1"/>
</dbReference>
<evidence type="ECO:0000256" key="1">
    <source>
        <dbReference type="ARBA" id="ARBA00004273"/>
    </source>
</evidence>
<keyword evidence="6" id="KW-0677">Repeat</keyword>
<dbReference type="EMBL" id="JAGGNH010000001">
    <property type="protein sequence ID" value="KAJ0984793.1"/>
    <property type="molecule type" value="Genomic_DNA"/>
</dbReference>
<evidence type="ECO:0000256" key="3">
    <source>
        <dbReference type="ARBA" id="ARBA00022448"/>
    </source>
</evidence>
<evidence type="ECO:0000256" key="5">
    <source>
        <dbReference type="ARBA" id="ARBA00022723"/>
    </source>
</evidence>
<dbReference type="CDD" id="cd15900">
    <property type="entry name" value="EFh_MICU"/>
    <property type="match status" value="1"/>
</dbReference>
<dbReference type="PROSITE" id="PS50222">
    <property type="entry name" value="EF_HAND_2"/>
    <property type="match status" value="2"/>
</dbReference>
<evidence type="ECO:0000256" key="4">
    <source>
        <dbReference type="ARBA" id="ARBA00022568"/>
    </source>
</evidence>
<comment type="similarity">
    <text evidence="13">Belongs to the MICU1 family. MICU1 subfamily.</text>
</comment>
<evidence type="ECO:0000256" key="10">
    <source>
        <dbReference type="ARBA" id="ARBA00023065"/>
    </source>
</evidence>
<keyword evidence="9" id="KW-0809">Transit peptide</keyword>
<dbReference type="GO" id="GO:0005758">
    <property type="term" value="C:mitochondrial intermembrane space"/>
    <property type="evidence" value="ECO:0007669"/>
    <property type="project" value="UniProtKB-SubCell"/>
</dbReference>
<dbReference type="SMART" id="SM00054">
    <property type="entry name" value="EFh"/>
    <property type="match status" value="3"/>
</dbReference>
<keyword evidence="12" id="KW-0472">Membrane</keyword>
<dbReference type="AlphaFoldDB" id="A0A9D5D460"/>
<dbReference type="Pfam" id="PF13833">
    <property type="entry name" value="EF-hand_8"/>
    <property type="match status" value="1"/>
</dbReference>
<name>A0A9D5D460_9LILI</name>
<comment type="caution">
    <text evidence="15">The sequence shown here is derived from an EMBL/GenBank/DDBJ whole genome shotgun (WGS) entry which is preliminary data.</text>
</comment>
<dbReference type="GO" id="GO:1990246">
    <property type="term" value="C:uniplex complex"/>
    <property type="evidence" value="ECO:0007669"/>
    <property type="project" value="TreeGrafter"/>
</dbReference>
<keyword evidence="8" id="KW-0106">Calcium</keyword>
<dbReference type="Gene3D" id="1.10.238.10">
    <property type="entry name" value="EF-hand"/>
    <property type="match status" value="3"/>
</dbReference>
<dbReference type="PROSITE" id="PS00018">
    <property type="entry name" value="EF_HAND_1"/>
    <property type="match status" value="1"/>
</dbReference>
<comment type="subcellular location">
    <subcellularLocation>
        <location evidence="1">Mitochondrion inner membrane</location>
    </subcellularLocation>
    <subcellularLocation>
        <location evidence="2">Mitochondrion intermembrane space</location>
    </subcellularLocation>
</comment>
<dbReference type="OrthoDB" id="186625at2759"/>
<feature type="domain" description="EF-hand" evidence="14">
    <location>
        <begin position="406"/>
        <end position="441"/>
    </location>
</feature>
<dbReference type="GO" id="GO:0051560">
    <property type="term" value="P:mitochondrial calcium ion homeostasis"/>
    <property type="evidence" value="ECO:0007669"/>
    <property type="project" value="TreeGrafter"/>
</dbReference>
<evidence type="ECO:0000259" key="14">
    <source>
        <dbReference type="PROSITE" id="PS50222"/>
    </source>
</evidence>
<dbReference type="InterPro" id="IPR039800">
    <property type="entry name" value="MICU1/2/3"/>
</dbReference>
<evidence type="ECO:0000313" key="15">
    <source>
        <dbReference type="EMBL" id="KAJ0984793.1"/>
    </source>
</evidence>